<sequence>MDSQPKLLLREIISSAIVGIFLYGYCQEPDYIRCICFTPLAIISLSRILLQLMGQLRTDIYCGLTEKWMLSAMNVPCIFFVCTLFAVDFVLAYKSSISPPIILTLKAYVTLNYIMYARFYFGFFNLELQFPFIILIIEAAIMGLTWNFTPDQSLETKMLLITAEMLIYQIVIYVIILPKQTKNIVPLLDLPYREHEQAQARMGAQTQQSKKQPSTSTNKKSQNKKKD</sequence>
<feature type="region of interest" description="Disordered" evidence="1">
    <location>
        <begin position="196"/>
        <end position="227"/>
    </location>
</feature>
<feature type="compositionally biased region" description="Low complexity" evidence="1">
    <location>
        <begin position="205"/>
        <end position="220"/>
    </location>
</feature>
<keyword evidence="2" id="KW-0472">Membrane</keyword>
<organism evidence="3 5">
    <name type="scientific">Tritrichomonas musculus</name>
    <dbReference type="NCBI Taxonomy" id="1915356"/>
    <lineage>
        <taxon>Eukaryota</taxon>
        <taxon>Metamonada</taxon>
        <taxon>Parabasalia</taxon>
        <taxon>Tritrichomonadida</taxon>
        <taxon>Tritrichomonadidae</taxon>
        <taxon>Tritrichomonas</taxon>
    </lineage>
</organism>
<evidence type="ECO:0000313" key="3">
    <source>
        <dbReference type="EMBL" id="KAK8834626.1"/>
    </source>
</evidence>
<keyword evidence="2" id="KW-0812">Transmembrane</keyword>
<evidence type="ECO:0000313" key="4">
    <source>
        <dbReference type="EMBL" id="KAK8888980.1"/>
    </source>
</evidence>
<comment type="caution">
    <text evidence="3">The sequence shown here is derived from an EMBL/GenBank/DDBJ whole genome shotgun (WGS) entry which is preliminary data.</text>
</comment>
<feature type="transmembrane region" description="Helical" evidence="2">
    <location>
        <begin position="31"/>
        <end position="50"/>
    </location>
</feature>
<feature type="transmembrane region" description="Helical" evidence="2">
    <location>
        <begin position="128"/>
        <end position="146"/>
    </location>
</feature>
<evidence type="ECO:0000313" key="5">
    <source>
        <dbReference type="Proteomes" id="UP001470230"/>
    </source>
</evidence>
<dbReference type="EMBL" id="JAPFFF010000005">
    <property type="protein sequence ID" value="KAK8888980.1"/>
    <property type="molecule type" value="Genomic_DNA"/>
</dbReference>
<evidence type="ECO:0000256" key="2">
    <source>
        <dbReference type="SAM" id="Phobius"/>
    </source>
</evidence>
<evidence type="ECO:0008006" key="6">
    <source>
        <dbReference type="Google" id="ProtNLM"/>
    </source>
</evidence>
<evidence type="ECO:0000256" key="1">
    <source>
        <dbReference type="SAM" id="MobiDB-lite"/>
    </source>
</evidence>
<protein>
    <recommendedName>
        <fullName evidence="6">Transmembrane protein</fullName>
    </recommendedName>
</protein>
<accession>A0ABR2GLA1</accession>
<name>A0ABR2GLA1_9EUKA</name>
<dbReference type="Proteomes" id="UP001470230">
    <property type="component" value="Unassembled WGS sequence"/>
</dbReference>
<reference evidence="3 5" key="1">
    <citation type="submission" date="2024-04" db="EMBL/GenBank/DDBJ databases">
        <title>Tritrichomonas musculus Genome.</title>
        <authorList>
            <person name="Alves-Ferreira E."/>
            <person name="Grigg M."/>
            <person name="Lorenzi H."/>
            <person name="Galac M."/>
        </authorList>
    </citation>
    <scope>NUCLEOTIDE SEQUENCE [LARGE SCALE GENOMIC DNA]</scope>
    <source>
        <strain evidence="3 5">EAF2021</strain>
    </source>
</reference>
<dbReference type="EMBL" id="JAPFFF010000350">
    <property type="protein sequence ID" value="KAK8834626.1"/>
    <property type="molecule type" value="Genomic_DNA"/>
</dbReference>
<proteinExistence type="predicted"/>
<feature type="transmembrane region" description="Helical" evidence="2">
    <location>
        <begin position="71"/>
        <end position="91"/>
    </location>
</feature>
<feature type="transmembrane region" description="Helical" evidence="2">
    <location>
        <begin position="97"/>
        <end position="116"/>
    </location>
</feature>
<keyword evidence="2" id="KW-1133">Transmembrane helix</keyword>
<feature type="transmembrane region" description="Helical" evidence="2">
    <location>
        <begin position="158"/>
        <end position="177"/>
    </location>
</feature>
<keyword evidence="5" id="KW-1185">Reference proteome</keyword>
<gene>
    <name evidence="3" type="ORF">M9Y10_026570</name>
    <name evidence="4" type="ORF">M9Y10_033721</name>
</gene>
<feature type="transmembrane region" description="Helical" evidence="2">
    <location>
        <begin position="7"/>
        <end position="25"/>
    </location>
</feature>